<feature type="domain" description="Clathrin/coatomer adaptor adaptin-like N-terminal" evidence="8">
    <location>
        <begin position="17"/>
        <end position="533"/>
    </location>
</feature>
<sequence>MSDGKLFTKSKSAELKAEIEQAFKKLKAANRIRIILRKLLANIILNNNEMVNMMPDIIQLMKMDDLEIRKLCCEYIATYGQYSRDSIAAIPFFNRFKEDSTPVLRALAIKTVSSINTPEFNQLSAEALPILICDKDPHVRQAAAFSIARLYQHDPARVEGGSLVDQLNGMLNDDSIMVVASALAALSSITERSKSLSLKLDKAHAMNIINLSKLSNEWQHIYMLDALMAYVPQDDKEALELIEAALPSLQHENSAVVLNTIKIIIYYSNYTPHPELHLPVLPKRIGSSLNSLLAKPSETQFLVLRNVILLLLGKRNLVHFEIEMFYCRFDDPRYVKDTKLEIIYLLANEENIDSVLNELEEYATEVDISMSRKAIRAFGNLAVKLERGADRCVEVLCDLISTGISYIVQEAAIVIKNVVRKYPGKFNNAITELIKYREVFEEPDAKASLLWMVGQFCENLEDPGLILDDLMTNYQEEPNEVQLAVLTAVAKNYLVHPQECETRLLQVLKWATEETGNPDVRDRGFLYWRLLSSEYANAGGFQKVTKEILFNRDPSIISENDSINPAFLQELELNFGSLASIYLKPVQSVFRMAKPKQLHWAPSLHVANKTGSSIDSTSRPSNSQNLHNRERKTSSSGSPARTHSPSDAVKQYSIRAQRSSPLSNSSPRTPPPLPSPAAAAAENFTQKLSRKSSSITGKITSKISN</sequence>
<dbReference type="PIRSF" id="PIRSF002291">
    <property type="entry name" value="AP_complex_beta"/>
    <property type="match status" value="1"/>
</dbReference>
<dbReference type="PANTHER" id="PTHR11134">
    <property type="entry name" value="ADAPTOR COMPLEX SUBUNIT BETA FAMILY MEMBER"/>
    <property type="match status" value="1"/>
</dbReference>
<feature type="region of interest" description="Disordered" evidence="7">
    <location>
        <begin position="608"/>
        <end position="705"/>
    </location>
</feature>
<evidence type="ECO:0000256" key="6">
    <source>
        <dbReference type="PIRNR" id="PIRNR002291"/>
    </source>
</evidence>
<name>A0ABP0ZIN8_9ASCO</name>
<reference evidence="9 10" key="1">
    <citation type="submission" date="2024-03" db="EMBL/GenBank/DDBJ databases">
        <authorList>
            <person name="Brejova B."/>
        </authorList>
    </citation>
    <scope>NUCLEOTIDE SEQUENCE [LARGE SCALE GENOMIC DNA]</scope>
    <source>
        <strain evidence="9 10">CBS 14171</strain>
    </source>
</reference>
<dbReference type="RefSeq" id="XP_066828217.1">
    <property type="nucleotide sequence ID" value="XM_066971149.1"/>
</dbReference>
<dbReference type="Proteomes" id="UP001497383">
    <property type="component" value="Chromosome 2"/>
</dbReference>
<feature type="compositionally biased region" description="Polar residues" evidence="7">
    <location>
        <begin position="634"/>
        <end position="645"/>
    </location>
</feature>
<keyword evidence="5 6" id="KW-0472">Membrane</keyword>
<dbReference type="InterPro" id="IPR016342">
    <property type="entry name" value="AP_complex_bsu_1_2_4"/>
</dbReference>
<evidence type="ECO:0000256" key="1">
    <source>
        <dbReference type="ARBA" id="ARBA00004308"/>
    </source>
</evidence>
<evidence type="ECO:0000256" key="3">
    <source>
        <dbReference type="ARBA" id="ARBA00022448"/>
    </source>
</evidence>
<comment type="similarity">
    <text evidence="2 6">Belongs to the adaptor complexes large subunit family.</text>
</comment>
<protein>
    <recommendedName>
        <fullName evidence="6">AP complex subunit beta</fullName>
    </recommendedName>
</protein>
<proteinExistence type="inferred from homology"/>
<keyword evidence="3 6" id="KW-0813">Transport</keyword>
<gene>
    <name evidence="9" type="ORF">LODBEIA_P12790</name>
</gene>
<evidence type="ECO:0000313" key="9">
    <source>
        <dbReference type="EMBL" id="CAK9436757.1"/>
    </source>
</evidence>
<dbReference type="InterPro" id="IPR026739">
    <property type="entry name" value="AP_beta"/>
</dbReference>
<evidence type="ECO:0000256" key="4">
    <source>
        <dbReference type="ARBA" id="ARBA00022927"/>
    </source>
</evidence>
<feature type="compositionally biased region" description="Low complexity" evidence="7">
    <location>
        <begin position="655"/>
        <end position="667"/>
    </location>
</feature>
<evidence type="ECO:0000259" key="8">
    <source>
        <dbReference type="Pfam" id="PF01602"/>
    </source>
</evidence>
<evidence type="ECO:0000256" key="5">
    <source>
        <dbReference type="ARBA" id="ARBA00023136"/>
    </source>
</evidence>
<dbReference type="GeneID" id="92206475"/>
<dbReference type="SUPFAM" id="SSF48371">
    <property type="entry name" value="ARM repeat"/>
    <property type="match status" value="1"/>
</dbReference>
<dbReference type="Pfam" id="PF01602">
    <property type="entry name" value="Adaptin_N"/>
    <property type="match status" value="1"/>
</dbReference>
<organism evidence="9 10">
    <name type="scientific">Lodderomyces beijingensis</name>
    <dbReference type="NCBI Taxonomy" id="1775926"/>
    <lineage>
        <taxon>Eukaryota</taxon>
        <taxon>Fungi</taxon>
        <taxon>Dikarya</taxon>
        <taxon>Ascomycota</taxon>
        <taxon>Saccharomycotina</taxon>
        <taxon>Pichiomycetes</taxon>
        <taxon>Debaryomycetaceae</taxon>
        <taxon>Candida/Lodderomyces clade</taxon>
        <taxon>Lodderomyces</taxon>
    </lineage>
</organism>
<dbReference type="InterPro" id="IPR002553">
    <property type="entry name" value="Clathrin/coatomer_adapt-like_N"/>
</dbReference>
<feature type="compositionally biased region" description="Polar residues" evidence="7">
    <location>
        <begin position="609"/>
        <end position="626"/>
    </location>
</feature>
<dbReference type="EMBL" id="OZ022406">
    <property type="protein sequence ID" value="CAK9436757.1"/>
    <property type="molecule type" value="Genomic_DNA"/>
</dbReference>
<keyword evidence="4 6" id="KW-0653">Protein transport</keyword>
<keyword evidence="10" id="KW-1185">Reference proteome</keyword>
<evidence type="ECO:0000256" key="2">
    <source>
        <dbReference type="ARBA" id="ARBA00006613"/>
    </source>
</evidence>
<dbReference type="Gene3D" id="1.25.10.10">
    <property type="entry name" value="Leucine-rich Repeat Variant"/>
    <property type="match status" value="1"/>
</dbReference>
<accession>A0ABP0ZIN8</accession>
<evidence type="ECO:0000313" key="10">
    <source>
        <dbReference type="Proteomes" id="UP001497383"/>
    </source>
</evidence>
<comment type="subcellular location">
    <subcellularLocation>
        <location evidence="1">Endomembrane system</location>
    </subcellularLocation>
</comment>
<evidence type="ECO:0000256" key="7">
    <source>
        <dbReference type="SAM" id="MobiDB-lite"/>
    </source>
</evidence>
<feature type="compositionally biased region" description="Low complexity" evidence="7">
    <location>
        <begin position="691"/>
        <end position="705"/>
    </location>
</feature>
<dbReference type="InterPro" id="IPR011989">
    <property type="entry name" value="ARM-like"/>
</dbReference>
<dbReference type="InterPro" id="IPR016024">
    <property type="entry name" value="ARM-type_fold"/>
</dbReference>
<comment type="function">
    <text evidence="6">Adaptins are components of the adaptor complexes which link clathrin to receptors in coated vesicles. Clathrin-associated protein complexes are believed to interact with the cytoplasmic tails of membrane proteins, leading to their selection and concentration.</text>
</comment>